<dbReference type="Proteomes" id="UP001057375">
    <property type="component" value="Unassembled WGS sequence"/>
</dbReference>
<feature type="region of interest" description="Disordered" evidence="2">
    <location>
        <begin position="421"/>
        <end position="489"/>
    </location>
</feature>
<evidence type="ECO:0000256" key="1">
    <source>
        <dbReference type="PROSITE-ProRule" id="PRU00176"/>
    </source>
</evidence>
<dbReference type="PROSITE" id="PS50102">
    <property type="entry name" value="RRM"/>
    <property type="match status" value="1"/>
</dbReference>
<protein>
    <recommendedName>
        <fullName evidence="3">RRM domain-containing protein</fullName>
    </recommendedName>
</protein>
<accession>A0ABQ5K1Y3</accession>
<dbReference type="SMART" id="SM00360">
    <property type="entry name" value="RRM"/>
    <property type="match status" value="1"/>
</dbReference>
<dbReference type="InterPro" id="IPR000504">
    <property type="entry name" value="RRM_dom"/>
</dbReference>
<evidence type="ECO:0000259" key="3">
    <source>
        <dbReference type="PROSITE" id="PS50102"/>
    </source>
</evidence>
<evidence type="ECO:0000313" key="5">
    <source>
        <dbReference type="Proteomes" id="UP001057375"/>
    </source>
</evidence>
<gene>
    <name evidence="4" type="ORF">ADUPG1_012982</name>
</gene>
<feature type="compositionally biased region" description="Low complexity" evidence="2">
    <location>
        <begin position="566"/>
        <end position="578"/>
    </location>
</feature>
<dbReference type="CDD" id="cd00590">
    <property type="entry name" value="RRM_SF"/>
    <property type="match status" value="1"/>
</dbReference>
<keyword evidence="1" id="KW-0694">RNA-binding</keyword>
<feature type="region of interest" description="Disordered" evidence="2">
    <location>
        <begin position="554"/>
        <end position="587"/>
    </location>
</feature>
<name>A0ABQ5K1Y3_9EUKA</name>
<feature type="compositionally biased region" description="Polar residues" evidence="2">
    <location>
        <begin position="464"/>
        <end position="476"/>
    </location>
</feature>
<organism evidence="4 5">
    <name type="scientific">Aduncisulcus paluster</name>
    <dbReference type="NCBI Taxonomy" id="2918883"/>
    <lineage>
        <taxon>Eukaryota</taxon>
        <taxon>Metamonada</taxon>
        <taxon>Carpediemonas-like organisms</taxon>
        <taxon>Aduncisulcus</taxon>
    </lineage>
</organism>
<feature type="region of interest" description="Disordered" evidence="2">
    <location>
        <begin position="116"/>
        <end position="136"/>
    </location>
</feature>
<sequence length="613" mass="67553">MTIFCHNIAKDVSDKSFRDLISSYGQVVKITKPDQDCAKYCFVDYETEEEEKKAIDSLHHMRINGVLLGAEPAKRAFISSHAHFHNFHGRKQKKIPKSSSKGINFLTKPTESQYYQHESCIQPRSSDSPPDHFPMSHSLAISATSQYHSPSKSSLPLPPQSSCPYPNQFPSSCPHSSAHPPHRSFHSPHGYPLPLYSGATTSKHIPYAHPSQDLYHPQSHVLSYSPKHQPLVHTQTIHTSSISPLHHAMEVSMCPEDVTVKRSSISGSSMHLSATHPSQTHLSSYPERYPIDSHHTYPVHGRTIYPDGYAHSSTSTIVSNPHYCPNGHVPHSPKSNPRPISLHHPSSFSGHIERRFSSPSEQPILPHGMKIHGSSIASQTSLPKQPLIPDDSLPTGTKRMSPHDMSSHLSFPMHSHTAHVTRGSFSSSSDMDFSAKSSPRAGSYSIPCPSEQMIPHDGYGRTVGISSHHQNRKVSPSNPPEMLSSVQEPHGQPSFVFPQPISSQHLYDPSMTFHGYQHHYDIHSNSITPAREDTAPLSCHISSRGYDGHVGMPGAYPNSSRQPVCTSTASISSTSSTSSRDDLSMGEDQLSLVIGSDRRRLSSSSDEPMIKGC</sequence>
<reference evidence="4" key="1">
    <citation type="submission" date="2022-03" db="EMBL/GenBank/DDBJ databases">
        <title>Draft genome sequence of Aduncisulcus paluster, a free-living microaerophilic Fornicata.</title>
        <authorList>
            <person name="Yuyama I."/>
            <person name="Kume K."/>
            <person name="Tamura T."/>
            <person name="Inagaki Y."/>
            <person name="Hashimoto T."/>
        </authorList>
    </citation>
    <scope>NUCLEOTIDE SEQUENCE</scope>
    <source>
        <strain evidence="4">NY0171</strain>
    </source>
</reference>
<evidence type="ECO:0000313" key="4">
    <source>
        <dbReference type="EMBL" id="GKT25257.1"/>
    </source>
</evidence>
<feature type="domain" description="RRM" evidence="3">
    <location>
        <begin position="1"/>
        <end position="75"/>
    </location>
</feature>
<proteinExistence type="predicted"/>
<dbReference type="Pfam" id="PF00076">
    <property type="entry name" value="RRM_1"/>
    <property type="match status" value="1"/>
</dbReference>
<evidence type="ECO:0000256" key="2">
    <source>
        <dbReference type="SAM" id="MobiDB-lite"/>
    </source>
</evidence>
<feature type="region of interest" description="Disordered" evidence="2">
    <location>
        <begin position="378"/>
        <end position="406"/>
    </location>
</feature>
<dbReference type="Gene3D" id="3.30.70.330">
    <property type="match status" value="1"/>
</dbReference>
<dbReference type="EMBL" id="BQXS01012576">
    <property type="protein sequence ID" value="GKT25257.1"/>
    <property type="molecule type" value="Genomic_DNA"/>
</dbReference>
<keyword evidence="5" id="KW-1185">Reference proteome</keyword>
<dbReference type="InterPro" id="IPR035979">
    <property type="entry name" value="RBD_domain_sf"/>
</dbReference>
<comment type="caution">
    <text evidence="4">The sequence shown here is derived from an EMBL/GenBank/DDBJ whole genome shotgun (WGS) entry which is preliminary data.</text>
</comment>
<feature type="compositionally biased region" description="Low complexity" evidence="2">
    <location>
        <begin position="424"/>
        <end position="438"/>
    </location>
</feature>
<dbReference type="InterPro" id="IPR012677">
    <property type="entry name" value="Nucleotide-bd_a/b_plait_sf"/>
</dbReference>
<dbReference type="SUPFAM" id="SSF54928">
    <property type="entry name" value="RNA-binding domain, RBD"/>
    <property type="match status" value="1"/>
</dbReference>